<keyword evidence="2" id="KW-1185">Reference proteome</keyword>
<dbReference type="Bgee" id="ENSMMUG00000053752">
    <property type="expression patterns" value="Expressed in fibroblast and 9 other cell types or tissues"/>
</dbReference>
<dbReference type="Ensembl" id="ENSMMUT00000091614.1">
    <property type="protein sequence ID" value="ENSMMUP00000062156.1"/>
    <property type="gene ID" value="ENSMMUG00000053752.1"/>
</dbReference>
<dbReference type="AlphaFoldDB" id="A0A5F7Z997"/>
<evidence type="ECO:0000313" key="2">
    <source>
        <dbReference type="Proteomes" id="UP000006718"/>
    </source>
</evidence>
<name>A0A5F7Z997_MACMU</name>
<dbReference type="Proteomes" id="UP000006718">
    <property type="component" value="Chromosome 7"/>
</dbReference>
<sequence length="102" mass="11533">MSHHARLIFVFLVETGFHHAGPAHLKLLTSSDLPTSTSQSAGITGMSHYAQPILALKFGWFHSETLTTTTLNFVRYPKIVIISWYSGNISLTRLFYRKTEHT</sequence>
<accession>A0A5F7Z997</accession>
<protein>
    <submittedName>
        <fullName evidence="1">Uncharacterized protein</fullName>
    </submittedName>
</protein>
<dbReference type="GeneTree" id="ENSGT01120000271815"/>
<reference evidence="2" key="1">
    <citation type="journal article" date="2007" name="Science">
        <title>Evolutionary and biomedical insights from the rhesus macaque genome.</title>
        <authorList>
            <person name="Gibbs R.A."/>
            <person name="Rogers J."/>
            <person name="Katze M.G."/>
            <person name="Bumgarner R."/>
            <person name="Weinstock G.M."/>
            <person name="Mardis E.R."/>
            <person name="Remington K.A."/>
            <person name="Strausberg R.L."/>
            <person name="Venter J.C."/>
            <person name="Wilson R.K."/>
            <person name="Batzer M.A."/>
            <person name="Bustamante C.D."/>
            <person name="Eichler E.E."/>
            <person name="Hahn M.W."/>
            <person name="Hardison R.C."/>
            <person name="Makova K.D."/>
            <person name="Miller W."/>
            <person name="Milosavljevic A."/>
            <person name="Palermo R.E."/>
            <person name="Siepel A."/>
            <person name="Sikela J.M."/>
            <person name="Attaway T."/>
            <person name="Bell S."/>
            <person name="Bernard K.E."/>
            <person name="Buhay C.J."/>
            <person name="Chandrabose M.N."/>
            <person name="Dao M."/>
            <person name="Davis C."/>
            <person name="Delehaunty K.D."/>
            <person name="Ding Y."/>
            <person name="Dinh H.H."/>
            <person name="Dugan-Rocha S."/>
            <person name="Fulton L.A."/>
            <person name="Gabisi R.A."/>
            <person name="Garner T.T."/>
            <person name="Godfrey J."/>
            <person name="Hawes A.C."/>
            <person name="Hernandez J."/>
            <person name="Hines S."/>
            <person name="Holder M."/>
            <person name="Hume J."/>
            <person name="Jhangiani S.N."/>
            <person name="Joshi V."/>
            <person name="Khan Z.M."/>
            <person name="Kirkness E.F."/>
            <person name="Cree A."/>
            <person name="Fowler R.G."/>
            <person name="Lee S."/>
            <person name="Lewis L.R."/>
            <person name="Li Z."/>
            <person name="Liu Y.-S."/>
            <person name="Moore S.M."/>
            <person name="Muzny D."/>
            <person name="Nazareth L.V."/>
            <person name="Ngo D.N."/>
            <person name="Okwuonu G.O."/>
            <person name="Pai G."/>
            <person name="Parker D."/>
            <person name="Paul H.A."/>
            <person name="Pfannkoch C."/>
            <person name="Pohl C.S."/>
            <person name="Rogers Y.-H.C."/>
            <person name="Ruiz S.J."/>
            <person name="Sabo A."/>
            <person name="Santibanez J."/>
            <person name="Schneider B.W."/>
            <person name="Smith S.M."/>
            <person name="Sodergren E."/>
            <person name="Svatek A.F."/>
            <person name="Utterback T.R."/>
            <person name="Vattathil S."/>
            <person name="Warren W."/>
            <person name="White C.S."/>
            <person name="Chinwalla A.T."/>
            <person name="Feng Y."/>
            <person name="Halpern A.L."/>
            <person name="Hillier L.W."/>
            <person name="Huang X."/>
            <person name="Minx P."/>
            <person name="Nelson J.O."/>
            <person name="Pepin K.H."/>
            <person name="Qin X."/>
            <person name="Sutton G.G."/>
            <person name="Venter E."/>
            <person name="Walenz B.P."/>
            <person name="Wallis J.W."/>
            <person name="Worley K.C."/>
            <person name="Yang S.-P."/>
            <person name="Jones S.M."/>
            <person name="Marra M.A."/>
            <person name="Rocchi M."/>
            <person name="Schein J.E."/>
            <person name="Baertsch R."/>
            <person name="Clarke L."/>
            <person name="Csuros M."/>
            <person name="Glasscock J."/>
            <person name="Harris R.A."/>
            <person name="Havlak P."/>
            <person name="Jackson A.R."/>
            <person name="Jiang H."/>
            <person name="Liu Y."/>
            <person name="Messina D.N."/>
            <person name="Shen Y."/>
            <person name="Song H.X.-Z."/>
            <person name="Wylie T."/>
            <person name="Zhang L."/>
            <person name="Birney E."/>
            <person name="Han K."/>
            <person name="Konkel M.K."/>
            <person name="Lee J."/>
            <person name="Smit A.F.A."/>
            <person name="Ullmer B."/>
            <person name="Wang H."/>
            <person name="Xing J."/>
            <person name="Burhans R."/>
            <person name="Cheng Z."/>
            <person name="Karro J.E."/>
            <person name="Ma J."/>
            <person name="Raney B."/>
            <person name="She X."/>
            <person name="Cox M.J."/>
            <person name="Demuth J.P."/>
            <person name="Dumas L.J."/>
            <person name="Han S.-G."/>
            <person name="Hopkins J."/>
            <person name="Karimpour-Fard A."/>
            <person name="Kim Y.H."/>
            <person name="Pollack J.R."/>
            <person name="Vinar T."/>
            <person name="Addo-Quaye C."/>
            <person name="Degenhardt J."/>
            <person name="Denby A."/>
            <person name="Hubisz M.J."/>
            <person name="Indap A."/>
            <person name="Kosiol C."/>
            <person name="Lahn B.T."/>
            <person name="Lawson H.A."/>
            <person name="Marklein A."/>
            <person name="Nielsen R."/>
            <person name="Vallender E.J."/>
            <person name="Clark A.G."/>
            <person name="Ferguson B."/>
            <person name="Hernandez R.D."/>
            <person name="Hirani K."/>
            <person name="Kehrer-Sawatzki H."/>
            <person name="Kolb J."/>
            <person name="Patil S."/>
            <person name="Pu L.-L."/>
            <person name="Ren Y."/>
            <person name="Smith D.G."/>
            <person name="Wheeler D.A."/>
            <person name="Schenck I."/>
            <person name="Ball E.V."/>
            <person name="Chen R."/>
            <person name="Cooper D.N."/>
            <person name="Giardine B."/>
            <person name="Hsu F."/>
            <person name="Kent W.J."/>
            <person name="Lesk A."/>
            <person name="Nelson D.L."/>
            <person name="O'brien W.E."/>
            <person name="Pruefer K."/>
            <person name="Stenson P.D."/>
            <person name="Wallace J.C."/>
            <person name="Ke H."/>
            <person name="Liu X.-M."/>
            <person name="Wang P."/>
            <person name="Xiang A.P."/>
            <person name="Yang F."/>
            <person name="Barber G.P."/>
            <person name="Haussler D."/>
            <person name="Karolchik D."/>
            <person name="Kern A.D."/>
            <person name="Kuhn R.M."/>
            <person name="Smith K.E."/>
            <person name="Zwieg A.S."/>
        </authorList>
    </citation>
    <scope>NUCLEOTIDE SEQUENCE [LARGE SCALE GENOMIC DNA]</scope>
    <source>
        <strain evidence="2">17573</strain>
    </source>
</reference>
<reference evidence="1" key="3">
    <citation type="submission" date="2025-08" db="UniProtKB">
        <authorList>
            <consortium name="Ensembl"/>
        </authorList>
    </citation>
    <scope>IDENTIFICATION</scope>
    <source>
        <strain evidence="1">17573</strain>
    </source>
</reference>
<proteinExistence type="predicted"/>
<dbReference type="PANTHER" id="PTHR12138">
    <property type="entry name" value="PRIMATE-EXPANDED PROTEIN FAMILY"/>
    <property type="match status" value="1"/>
</dbReference>
<dbReference type="PANTHER" id="PTHR12138:SF135">
    <property type="entry name" value="SAM DOMAIN-CONTAINING PROTEIN"/>
    <property type="match status" value="1"/>
</dbReference>
<reference evidence="1" key="4">
    <citation type="submission" date="2025-09" db="UniProtKB">
        <authorList>
            <consortium name="Ensembl"/>
        </authorList>
    </citation>
    <scope>IDENTIFICATION</scope>
    <source>
        <strain evidence="1">17573</strain>
    </source>
</reference>
<dbReference type="InParanoid" id="A0A5F7Z997"/>
<reference evidence="1" key="2">
    <citation type="submission" date="2019-01" db="EMBL/GenBank/DDBJ databases">
        <authorList>
            <person name="Graves T."/>
            <person name="Eichler E.E."/>
            <person name="Wilson R.K."/>
        </authorList>
    </citation>
    <scope>NUCLEOTIDE SEQUENCE [LARGE SCALE GENOMIC DNA]</scope>
    <source>
        <strain evidence="1">17573</strain>
    </source>
</reference>
<evidence type="ECO:0000313" key="1">
    <source>
        <dbReference type="Ensembl" id="ENSMMUP00000062156.1"/>
    </source>
</evidence>
<dbReference type="PRINTS" id="PR02045">
    <property type="entry name" value="F138DOMAIN"/>
</dbReference>
<organism evidence="1 2">
    <name type="scientific">Macaca mulatta</name>
    <name type="common">Rhesus macaque</name>
    <dbReference type="NCBI Taxonomy" id="9544"/>
    <lineage>
        <taxon>Eukaryota</taxon>
        <taxon>Metazoa</taxon>
        <taxon>Chordata</taxon>
        <taxon>Craniata</taxon>
        <taxon>Vertebrata</taxon>
        <taxon>Euteleostomi</taxon>
        <taxon>Mammalia</taxon>
        <taxon>Eutheria</taxon>
        <taxon>Euarchontoglires</taxon>
        <taxon>Primates</taxon>
        <taxon>Haplorrhini</taxon>
        <taxon>Catarrhini</taxon>
        <taxon>Cercopithecidae</taxon>
        <taxon>Cercopithecinae</taxon>
        <taxon>Macaca</taxon>
    </lineage>
</organism>
<dbReference type="VEuPathDB" id="HostDB:ENSMMUG00000053752"/>